<comment type="caution">
    <text evidence="2">The sequence shown here is derived from an EMBL/GenBank/DDBJ whole genome shotgun (WGS) entry which is preliminary data.</text>
</comment>
<dbReference type="RefSeq" id="WP_213235966.1">
    <property type="nucleotide sequence ID" value="NZ_JAHBCL010000008.1"/>
</dbReference>
<evidence type="ECO:0000313" key="2">
    <source>
        <dbReference type="EMBL" id="MBS7526181.1"/>
    </source>
</evidence>
<keyword evidence="3" id="KW-1185">Reference proteome</keyword>
<evidence type="ECO:0000313" key="3">
    <source>
        <dbReference type="Proteomes" id="UP000746471"/>
    </source>
</evidence>
<dbReference type="Gene3D" id="3.40.50.920">
    <property type="match status" value="1"/>
</dbReference>
<dbReference type="Pfam" id="PF17147">
    <property type="entry name" value="PFOR_II"/>
    <property type="match status" value="1"/>
</dbReference>
<dbReference type="PANTHER" id="PTHR32154">
    <property type="entry name" value="PYRUVATE-FLAVODOXIN OXIDOREDUCTASE-RELATED"/>
    <property type="match status" value="1"/>
</dbReference>
<dbReference type="EMBL" id="JAHBCL010000008">
    <property type="protein sequence ID" value="MBS7526181.1"/>
    <property type="molecule type" value="Genomic_DNA"/>
</dbReference>
<name>A0ABS5PMA6_9FIRM</name>
<evidence type="ECO:0000259" key="1">
    <source>
        <dbReference type="Pfam" id="PF17147"/>
    </source>
</evidence>
<dbReference type="InterPro" id="IPR009014">
    <property type="entry name" value="Transketo_C/PFOR_II"/>
</dbReference>
<sequence>MQNYRYQTLNALERVKAKYAEIEEEFYNLFGRRYGGMVETYKADDAEILFLTAGSVGGTIKSVIDNARKDGLKVGLARIRMFRPYPREAMGKILEGKKIVCSIERSICLGWNCGHLHMEAKAVLPDLKAPPKMINFIDGLASLDITVDHLEKALAVTIAAAEGEDVPETNWLVWE</sequence>
<protein>
    <recommendedName>
        <fullName evidence="1">Pyruvate:ferredoxin oxidoreductase core domain-containing protein</fullName>
    </recommendedName>
</protein>
<dbReference type="InterPro" id="IPR050722">
    <property type="entry name" value="Pyruvate:ferred/Flavod_OxRd"/>
</dbReference>
<feature type="domain" description="Pyruvate:ferredoxin oxidoreductase core" evidence="1">
    <location>
        <begin position="46"/>
        <end position="149"/>
    </location>
</feature>
<dbReference type="SUPFAM" id="SSF52922">
    <property type="entry name" value="TK C-terminal domain-like"/>
    <property type="match status" value="1"/>
</dbReference>
<reference evidence="2 3" key="1">
    <citation type="submission" date="2021-05" db="EMBL/GenBank/DDBJ databases">
        <title>Fusibacter ferrireducens sp. nov., an anaerobic, sulfur- and Fe-reducing bacterium isolated from the mangrove sediment.</title>
        <authorList>
            <person name="Qiu D."/>
        </authorList>
    </citation>
    <scope>NUCLEOTIDE SEQUENCE [LARGE SCALE GENOMIC DNA]</scope>
    <source>
        <strain evidence="2 3">DSM 12116</strain>
    </source>
</reference>
<dbReference type="Proteomes" id="UP000746471">
    <property type="component" value="Unassembled WGS sequence"/>
</dbReference>
<proteinExistence type="predicted"/>
<organism evidence="2 3">
    <name type="scientific">Fusibacter paucivorans</name>
    <dbReference type="NCBI Taxonomy" id="76009"/>
    <lineage>
        <taxon>Bacteria</taxon>
        <taxon>Bacillati</taxon>
        <taxon>Bacillota</taxon>
        <taxon>Clostridia</taxon>
        <taxon>Eubacteriales</taxon>
        <taxon>Eubacteriales Family XII. Incertae Sedis</taxon>
        <taxon>Fusibacter</taxon>
    </lineage>
</organism>
<dbReference type="PANTHER" id="PTHR32154:SF0">
    <property type="entry name" value="PYRUVATE-FLAVODOXIN OXIDOREDUCTASE-RELATED"/>
    <property type="match status" value="1"/>
</dbReference>
<gene>
    <name evidence="2" type="ORF">KHM83_05795</name>
</gene>
<accession>A0ABS5PMA6</accession>
<dbReference type="InterPro" id="IPR033412">
    <property type="entry name" value="PFOR_II"/>
</dbReference>